<organism evidence="2 3">
    <name type="scientific">Candidatus Alloenteromonas pullicola</name>
    <dbReference type="NCBI Taxonomy" id="2840784"/>
    <lineage>
        <taxon>Bacteria</taxon>
        <taxon>Bacillati</taxon>
        <taxon>Bacillota</taxon>
        <taxon>Bacillota incertae sedis</taxon>
        <taxon>Candidatus Alloenteromonas</taxon>
    </lineage>
</organism>
<feature type="domain" description="RNA polymerase sigma-70 ECF-like HTH" evidence="1">
    <location>
        <begin position="14"/>
        <end position="201"/>
    </location>
</feature>
<evidence type="ECO:0000313" key="2">
    <source>
        <dbReference type="EMBL" id="HIU45066.1"/>
    </source>
</evidence>
<name>A0A9D1S2T3_9FIRM</name>
<evidence type="ECO:0000313" key="3">
    <source>
        <dbReference type="Proteomes" id="UP000824070"/>
    </source>
</evidence>
<dbReference type="Gene3D" id="1.10.1740.10">
    <property type="match status" value="1"/>
</dbReference>
<dbReference type="EMBL" id="DVMV01000014">
    <property type="protein sequence ID" value="HIU45066.1"/>
    <property type="molecule type" value="Genomic_DNA"/>
</dbReference>
<accession>A0A9D1S2T3</accession>
<reference evidence="2" key="2">
    <citation type="journal article" date="2021" name="PeerJ">
        <title>Extensive microbial diversity within the chicken gut microbiome revealed by metagenomics and culture.</title>
        <authorList>
            <person name="Gilroy R."/>
            <person name="Ravi A."/>
            <person name="Getino M."/>
            <person name="Pursley I."/>
            <person name="Horton D.L."/>
            <person name="Alikhan N.F."/>
            <person name="Baker D."/>
            <person name="Gharbi K."/>
            <person name="Hall N."/>
            <person name="Watson M."/>
            <person name="Adriaenssens E.M."/>
            <person name="Foster-Nyarko E."/>
            <person name="Jarju S."/>
            <person name="Secka A."/>
            <person name="Antonio M."/>
            <person name="Oren A."/>
            <person name="Chaudhuri R.R."/>
            <person name="La Ragione R."/>
            <person name="Hildebrand F."/>
            <person name="Pallen M.J."/>
        </authorList>
    </citation>
    <scope>NUCLEOTIDE SEQUENCE</scope>
    <source>
        <strain evidence="2">ChiGjej1B1-22543</strain>
    </source>
</reference>
<gene>
    <name evidence="2" type="ORF">IAC52_02075</name>
</gene>
<dbReference type="Pfam" id="PF07638">
    <property type="entry name" value="Sigma70_ECF"/>
    <property type="match status" value="1"/>
</dbReference>
<proteinExistence type="predicted"/>
<dbReference type="InterPro" id="IPR053812">
    <property type="entry name" value="HTH_Sigma70_ECF-like"/>
</dbReference>
<protein>
    <submittedName>
        <fullName evidence="2">Sigma-70 family RNA polymerase sigma factor</fullName>
    </submittedName>
</protein>
<dbReference type="AlphaFoldDB" id="A0A9D1S2T3"/>
<dbReference type="Proteomes" id="UP000824070">
    <property type="component" value="Unassembled WGS sequence"/>
</dbReference>
<sequence length="220" mass="25382">MDENSYGDCRDEELLLLFRMGDPKARDELSVRYFRYRKSHLRRACPEYYDVLDDITFNEVFFRCYLSAERSFQLGNGRFFAFFELILGREVRREARKVFASRAEMAITSLDATRDGEQGYFLHDIIPSGETMSDPKAFLSFAEALSELGKLPKGMKKESVSVARMLFDGYSLSEASERLGIKPGNAKMMAYRFRKWARKTMESLYGEPKSLRLLAAAEGE</sequence>
<comment type="caution">
    <text evidence="2">The sequence shown here is derived from an EMBL/GenBank/DDBJ whole genome shotgun (WGS) entry which is preliminary data.</text>
</comment>
<evidence type="ECO:0000259" key="1">
    <source>
        <dbReference type="Pfam" id="PF07638"/>
    </source>
</evidence>
<reference evidence="2" key="1">
    <citation type="submission" date="2020-10" db="EMBL/GenBank/DDBJ databases">
        <authorList>
            <person name="Gilroy R."/>
        </authorList>
    </citation>
    <scope>NUCLEOTIDE SEQUENCE</scope>
    <source>
        <strain evidence="2">ChiGjej1B1-22543</strain>
    </source>
</reference>